<evidence type="ECO:0000313" key="2">
    <source>
        <dbReference type="Proteomes" id="UP001177021"/>
    </source>
</evidence>
<reference evidence="1" key="1">
    <citation type="submission" date="2023-10" db="EMBL/GenBank/DDBJ databases">
        <authorList>
            <person name="Rodriguez Cubillos JULIANA M."/>
            <person name="De Vega J."/>
        </authorList>
    </citation>
    <scope>NUCLEOTIDE SEQUENCE</scope>
</reference>
<gene>
    <name evidence="1" type="ORF">MILVUS5_LOCUS20479</name>
</gene>
<accession>A0ACB0K9Z0</accession>
<proteinExistence type="predicted"/>
<evidence type="ECO:0000313" key="1">
    <source>
        <dbReference type="EMBL" id="CAJ2653086.1"/>
    </source>
</evidence>
<keyword evidence="2" id="KW-1185">Reference proteome</keyword>
<dbReference type="Proteomes" id="UP001177021">
    <property type="component" value="Unassembled WGS sequence"/>
</dbReference>
<name>A0ACB0K9Z0_TRIPR</name>
<organism evidence="1 2">
    <name type="scientific">Trifolium pratense</name>
    <name type="common">Red clover</name>
    <dbReference type="NCBI Taxonomy" id="57577"/>
    <lineage>
        <taxon>Eukaryota</taxon>
        <taxon>Viridiplantae</taxon>
        <taxon>Streptophyta</taxon>
        <taxon>Embryophyta</taxon>
        <taxon>Tracheophyta</taxon>
        <taxon>Spermatophyta</taxon>
        <taxon>Magnoliopsida</taxon>
        <taxon>eudicotyledons</taxon>
        <taxon>Gunneridae</taxon>
        <taxon>Pentapetalae</taxon>
        <taxon>rosids</taxon>
        <taxon>fabids</taxon>
        <taxon>Fabales</taxon>
        <taxon>Fabaceae</taxon>
        <taxon>Papilionoideae</taxon>
        <taxon>50 kb inversion clade</taxon>
        <taxon>NPAAA clade</taxon>
        <taxon>Hologalegina</taxon>
        <taxon>IRL clade</taxon>
        <taxon>Trifolieae</taxon>
        <taxon>Trifolium</taxon>
    </lineage>
</organism>
<comment type="caution">
    <text evidence="1">The sequence shown here is derived from an EMBL/GenBank/DDBJ whole genome shotgun (WGS) entry which is preliminary data.</text>
</comment>
<dbReference type="EMBL" id="CASHSV030000206">
    <property type="protein sequence ID" value="CAJ2653086.1"/>
    <property type="molecule type" value="Genomic_DNA"/>
</dbReference>
<protein>
    <submittedName>
        <fullName evidence="1">Uncharacterized protein</fullName>
    </submittedName>
</protein>
<sequence>MSSSREMSSIIAKSGVKLKVPDGAVTVNKVFNRTWILFFRRDVVNRHAAHAT</sequence>